<proteinExistence type="predicted"/>
<dbReference type="AlphaFoldDB" id="A0A6M3LR94"/>
<protein>
    <recommendedName>
        <fullName evidence="2">Dit-like phage tail protein N-terminal domain-containing protein</fullName>
    </recommendedName>
</protein>
<name>A0A6M3LR94_9ZZZZ</name>
<feature type="domain" description="Dit-like phage tail protein N-terminal" evidence="2">
    <location>
        <begin position="24"/>
        <end position="147"/>
    </location>
</feature>
<sequence>MVTLIPWLVGGSKIVENEVEILSFDSNLGENHDLVWRPTTYPVERGADGADHIVREPAKVSLRIVFVDDPLTETPAGLDRARRKYRQLKAIAEARSLFRLVCAVDVYESMAITGIAVTRTSETGYAIEADVSFQEIIVADQVQISVPAEILSAAASTQAQGTVDAGQQGTTETTEAEEEKNQSLWYGMTYDD</sequence>
<gene>
    <name evidence="3" type="ORF">MM415B03652_0008</name>
</gene>
<evidence type="ECO:0000256" key="1">
    <source>
        <dbReference type="SAM" id="MobiDB-lite"/>
    </source>
</evidence>
<evidence type="ECO:0000313" key="3">
    <source>
        <dbReference type="EMBL" id="QJA95105.1"/>
    </source>
</evidence>
<reference evidence="3" key="1">
    <citation type="submission" date="2020-03" db="EMBL/GenBank/DDBJ databases">
        <title>The deep terrestrial virosphere.</title>
        <authorList>
            <person name="Holmfeldt K."/>
            <person name="Nilsson E."/>
            <person name="Simone D."/>
            <person name="Lopez-Fernandez M."/>
            <person name="Wu X."/>
            <person name="de Brujin I."/>
            <person name="Lundin D."/>
            <person name="Andersson A."/>
            <person name="Bertilsson S."/>
            <person name="Dopson M."/>
        </authorList>
    </citation>
    <scope>NUCLEOTIDE SEQUENCE</scope>
    <source>
        <strain evidence="3">MM415B03652</strain>
    </source>
</reference>
<dbReference type="Pfam" id="PF21821">
    <property type="entry name" value="Dit_like"/>
    <property type="match status" value="1"/>
</dbReference>
<dbReference type="EMBL" id="MT143286">
    <property type="protein sequence ID" value="QJA95105.1"/>
    <property type="molecule type" value="Genomic_DNA"/>
</dbReference>
<dbReference type="InterPro" id="IPR048494">
    <property type="entry name" value="Dit-like_N"/>
</dbReference>
<accession>A0A6M3LR94</accession>
<organism evidence="3">
    <name type="scientific">viral metagenome</name>
    <dbReference type="NCBI Taxonomy" id="1070528"/>
    <lineage>
        <taxon>unclassified sequences</taxon>
        <taxon>metagenomes</taxon>
        <taxon>organismal metagenomes</taxon>
    </lineage>
</organism>
<feature type="region of interest" description="Disordered" evidence="1">
    <location>
        <begin position="161"/>
        <end position="180"/>
    </location>
</feature>
<evidence type="ECO:0000259" key="2">
    <source>
        <dbReference type="Pfam" id="PF21821"/>
    </source>
</evidence>